<dbReference type="Pfam" id="PF24662">
    <property type="entry name" value="DUF7650"/>
    <property type="match status" value="1"/>
</dbReference>
<organism evidence="8">
    <name type="scientific">Glycine max</name>
    <name type="common">Soybean</name>
    <name type="synonym">Glycine hispida</name>
    <dbReference type="NCBI Taxonomy" id="3847"/>
    <lineage>
        <taxon>Eukaryota</taxon>
        <taxon>Viridiplantae</taxon>
        <taxon>Streptophyta</taxon>
        <taxon>Embryophyta</taxon>
        <taxon>Tracheophyta</taxon>
        <taxon>Spermatophyta</taxon>
        <taxon>Magnoliopsida</taxon>
        <taxon>eudicotyledons</taxon>
        <taxon>Gunneridae</taxon>
        <taxon>Pentapetalae</taxon>
        <taxon>rosids</taxon>
        <taxon>fabids</taxon>
        <taxon>Fabales</taxon>
        <taxon>Fabaceae</taxon>
        <taxon>Papilionoideae</taxon>
        <taxon>50 kb inversion clade</taxon>
        <taxon>NPAAA clade</taxon>
        <taxon>indigoferoid/millettioid clade</taxon>
        <taxon>Phaseoleae</taxon>
        <taxon>Glycine</taxon>
        <taxon>Glycine subgen. Soja</taxon>
    </lineage>
</organism>
<dbReference type="EMBL" id="CM000853">
    <property type="protein sequence ID" value="KRG92879.1"/>
    <property type="molecule type" value="Genomic_DNA"/>
</dbReference>
<dbReference type="InterPro" id="IPR056067">
    <property type="entry name" value="DUF7650"/>
</dbReference>
<dbReference type="EnsemblPlants" id="KRG92879">
    <property type="protein sequence ID" value="KRG92879"/>
    <property type="gene ID" value="GLYMA_20G235000"/>
</dbReference>
<dbReference type="PANTHER" id="PTHR13859">
    <property type="entry name" value="ATROPHIN-RELATED"/>
    <property type="match status" value="1"/>
</dbReference>
<name>A0A0R0EFF2_SOYBN</name>
<feature type="compositionally biased region" description="Basic residues" evidence="5">
    <location>
        <begin position="302"/>
        <end position="312"/>
    </location>
</feature>
<dbReference type="GO" id="GO:0003714">
    <property type="term" value="F:transcription corepressor activity"/>
    <property type="evidence" value="ECO:0000318"/>
    <property type="project" value="GO_Central"/>
</dbReference>
<reference evidence="8 9" key="1">
    <citation type="journal article" date="2010" name="Nature">
        <title>Genome sequence of the palaeopolyploid soybean.</title>
        <authorList>
            <person name="Schmutz J."/>
            <person name="Cannon S.B."/>
            <person name="Schlueter J."/>
            <person name="Ma J."/>
            <person name="Mitros T."/>
            <person name="Nelson W."/>
            <person name="Hyten D.L."/>
            <person name="Song Q."/>
            <person name="Thelen J.J."/>
            <person name="Cheng J."/>
            <person name="Xu D."/>
            <person name="Hellsten U."/>
            <person name="May G.D."/>
            <person name="Yu Y."/>
            <person name="Sakurai T."/>
            <person name="Umezawa T."/>
            <person name="Bhattacharyya M.K."/>
            <person name="Sandhu D."/>
            <person name="Valliyodan B."/>
            <person name="Lindquist E."/>
            <person name="Peto M."/>
            <person name="Grant D."/>
            <person name="Shu S."/>
            <person name="Goodstein D."/>
            <person name="Barry K."/>
            <person name="Futrell-Griggs M."/>
            <person name="Abernathy B."/>
            <person name="Du J."/>
            <person name="Tian Z."/>
            <person name="Zhu L."/>
            <person name="Gill N."/>
            <person name="Joshi T."/>
            <person name="Libault M."/>
            <person name="Sethuraman A."/>
            <person name="Zhang X.-C."/>
            <person name="Shinozaki K."/>
            <person name="Nguyen H.T."/>
            <person name="Wing R.A."/>
            <person name="Cregan P."/>
            <person name="Specht J."/>
            <person name="Grimwood J."/>
            <person name="Rokhsar D."/>
            <person name="Stacey G."/>
            <person name="Shoemaker R.C."/>
            <person name="Jackson S.A."/>
        </authorList>
    </citation>
    <scope>NUCLEOTIDE SEQUENCE</scope>
    <source>
        <strain evidence="9">cv. Williams 82</strain>
        <tissue evidence="8">Callus</tissue>
    </source>
</reference>
<evidence type="ECO:0000259" key="7">
    <source>
        <dbReference type="Pfam" id="PF25826"/>
    </source>
</evidence>
<dbReference type="FunCoup" id="A0A0R0EFF2">
    <property type="interactions" value="523"/>
</dbReference>
<evidence type="ECO:0000256" key="5">
    <source>
        <dbReference type="SAM" id="MobiDB-lite"/>
    </source>
</evidence>
<gene>
    <name evidence="8" type="ORF">GLYMA_20G235000</name>
</gene>
<keyword evidence="4" id="KW-0539">Nucleus</keyword>
<evidence type="ECO:0000256" key="2">
    <source>
        <dbReference type="ARBA" id="ARBA00023015"/>
    </source>
</evidence>
<reference evidence="8" key="3">
    <citation type="submission" date="2018-07" db="EMBL/GenBank/DDBJ databases">
        <title>WGS assembly of Glycine max.</title>
        <authorList>
            <person name="Schmutz J."/>
            <person name="Cannon S."/>
            <person name="Schlueter J."/>
            <person name="Ma J."/>
            <person name="Mitros T."/>
            <person name="Nelson W."/>
            <person name="Hyten D."/>
            <person name="Song Q."/>
            <person name="Thelen J."/>
            <person name="Cheng J."/>
            <person name="Xu D."/>
            <person name="Hellsten U."/>
            <person name="May G."/>
            <person name="Yu Y."/>
            <person name="Sakurai T."/>
            <person name="Umezawa T."/>
            <person name="Bhattacharyya M."/>
            <person name="Sandhu D."/>
            <person name="Valliyodan B."/>
            <person name="Lindquist E."/>
            <person name="Peto M."/>
            <person name="Grant D."/>
            <person name="Shu S."/>
            <person name="Goodstein D."/>
            <person name="Barry K."/>
            <person name="Futrell-Griggs M."/>
            <person name="Abernathy B."/>
            <person name="Du J."/>
            <person name="Tian Z."/>
            <person name="Zhu L."/>
            <person name="Gill N."/>
            <person name="Joshi T."/>
            <person name="Libault M."/>
            <person name="Sethuraman A."/>
            <person name="Zhang X."/>
            <person name="Shinozaki K."/>
            <person name="Nguyen H."/>
            <person name="Wing R."/>
            <person name="Cregan P."/>
            <person name="Specht J."/>
            <person name="Grimwood J."/>
            <person name="Rokhsar D."/>
            <person name="Stacey G."/>
            <person name="Shoemaker R."/>
            <person name="Jackson S."/>
        </authorList>
    </citation>
    <scope>NUCLEOTIDE SEQUENCE</scope>
    <source>
        <tissue evidence="8">Callus</tissue>
    </source>
</reference>
<feature type="domain" description="DUF7650" evidence="6">
    <location>
        <begin position="125"/>
        <end position="206"/>
    </location>
</feature>
<evidence type="ECO:0000313" key="10">
    <source>
        <dbReference type="Proteomes" id="UP000008827"/>
    </source>
</evidence>
<dbReference type="GO" id="GO:0005634">
    <property type="term" value="C:nucleus"/>
    <property type="evidence" value="ECO:0000318"/>
    <property type="project" value="GO_Central"/>
</dbReference>
<feature type="domain" description="DUF7952" evidence="7">
    <location>
        <begin position="4"/>
        <end position="91"/>
    </location>
</feature>
<dbReference type="AlphaFoldDB" id="A0A0R0EFF2"/>
<feature type="compositionally biased region" description="Basic and acidic residues" evidence="5">
    <location>
        <begin position="359"/>
        <end position="370"/>
    </location>
</feature>
<reference evidence="9" key="2">
    <citation type="submission" date="2018-02" db="UniProtKB">
        <authorList>
            <consortium name="EnsemblPlants"/>
        </authorList>
    </citation>
    <scope>IDENTIFICATION</scope>
    <source>
        <strain evidence="9">Williams 82</strain>
    </source>
</reference>
<dbReference type="InterPro" id="IPR057712">
    <property type="entry name" value="DUF7952"/>
</dbReference>
<dbReference type="InParanoid" id="A0A0R0EFF2"/>
<dbReference type="OMA" id="VEHTGHE"/>
<accession>A0A0R0EFF2</accession>
<evidence type="ECO:0000313" key="9">
    <source>
        <dbReference type="EnsemblPlants" id="KRG92879"/>
    </source>
</evidence>
<sequence>MGSFKSDEYHRWSDCKKLKGRKCMTGHKNFSGRKQHELLSCLTHHVLEQFKDALQQVSKSYSEGRISLEEYITSLKSTVALGVLVEAVGIGKGKEDLTRPTVEHVKKTQVFSIQTSKAWSSLGPSDIIKHLTGGYRLSKAKRSCLGRLLARGWHSEKLKNQGSLSSKNFVAFLFPGVKKFSRRKLVKGDHCFDSVSDVLSKVVAEPNLLKLEVVETKVGGSNEEDAETGSNKDGQPDNHHHRYLKHRASTNNGDHMKSAIFYTDLVHRGKSSNLRELKSLPGNSVGKVEVDADDIAYNKGNKHISKTKHRKGKLDDISPSGTETAKIYSKKNSSNADCQKAKHNRDATGQKEVNANPDDANKMTENRENQKTCVPDGNQPKRIIENQFSQRARSGHSDVAVPPIKRQRLTAWAKAETSHILKNSSGGLGSEKLGLSVILLSRCQQESRHQQDVTLISSSAEVSVELKKEGKNFNRVCLDKGISCDKVDKYESQHSINFNAPQVPLKFEDGEMMAKAEKDEQGLKPNDTIPRRKSTRNRPLTVRALESFANEFLHAQRKQKRKDILILKDPFNACSRKARTKGLKNVA</sequence>
<keyword evidence="10" id="KW-1185">Reference proteome</keyword>
<keyword evidence="2" id="KW-0805">Transcription regulation</keyword>
<keyword evidence="3" id="KW-0804">Transcription</keyword>
<evidence type="ECO:0000256" key="4">
    <source>
        <dbReference type="ARBA" id="ARBA00023242"/>
    </source>
</evidence>
<proteinExistence type="predicted"/>
<dbReference type="PANTHER" id="PTHR13859:SF31">
    <property type="entry name" value="ELM2 DOMAIN-CONTAINING PROTEIN"/>
    <property type="match status" value="1"/>
</dbReference>
<dbReference type="Gramene" id="KRG92879">
    <property type="protein sequence ID" value="KRG92879"/>
    <property type="gene ID" value="GLYMA_20G235000"/>
</dbReference>
<comment type="subcellular location">
    <subcellularLocation>
        <location evidence="1">Nucleus</location>
    </subcellularLocation>
</comment>
<dbReference type="Pfam" id="PF25826">
    <property type="entry name" value="DUF7952"/>
    <property type="match status" value="1"/>
</dbReference>
<protein>
    <submittedName>
        <fullName evidence="8 9">Uncharacterized protein</fullName>
    </submittedName>
</protein>
<evidence type="ECO:0000313" key="8">
    <source>
        <dbReference type="EMBL" id="KRG92879.1"/>
    </source>
</evidence>
<dbReference type="Proteomes" id="UP000008827">
    <property type="component" value="Chromosome 20"/>
</dbReference>
<feature type="region of interest" description="Disordered" evidence="5">
    <location>
        <begin position="219"/>
        <end position="240"/>
    </location>
</feature>
<dbReference type="PaxDb" id="3847-GLYMA20G37885.1"/>
<evidence type="ECO:0000256" key="1">
    <source>
        <dbReference type="ARBA" id="ARBA00004123"/>
    </source>
</evidence>
<feature type="region of interest" description="Disordered" evidence="5">
    <location>
        <begin position="302"/>
        <end position="380"/>
    </location>
</feature>
<evidence type="ECO:0000259" key="6">
    <source>
        <dbReference type="Pfam" id="PF24662"/>
    </source>
</evidence>
<evidence type="ECO:0000256" key="3">
    <source>
        <dbReference type="ARBA" id="ARBA00023163"/>
    </source>
</evidence>